<protein>
    <submittedName>
        <fullName evidence="2">Protein containing von Willebrand factor type A (VWA) domain</fullName>
    </submittedName>
</protein>
<organism evidence="2 3">
    <name type="scientific">Mesorhizobium ventifaucium</name>
    <dbReference type="NCBI Taxonomy" id="666020"/>
    <lineage>
        <taxon>Bacteria</taxon>
        <taxon>Pseudomonadati</taxon>
        <taxon>Pseudomonadota</taxon>
        <taxon>Alphaproteobacteria</taxon>
        <taxon>Hyphomicrobiales</taxon>
        <taxon>Phyllobacteriaceae</taxon>
        <taxon>Mesorhizobium</taxon>
    </lineage>
</organism>
<evidence type="ECO:0000256" key="1">
    <source>
        <dbReference type="SAM" id="MobiDB-lite"/>
    </source>
</evidence>
<evidence type="ECO:0000313" key="3">
    <source>
        <dbReference type="Proteomes" id="UP001152604"/>
    </source>
</evidence>
<dbReference type="Gene3D" id="3.40.50.410">
    <property type="entry name" value="von Willebrand factor, type A domain"/>
    <property type="match status" value="1"/>
</dbReference>
<dbReference type="SUPFAM" id="SSF53300">
    <property type="entry name" value="vWA-like"/>
    <property type="match status" value="1"/>
</dbReference>
<dbReference type="InterPro" id="IPR036465">
    <property type="entry name" value="vWFA_dom_sf"/>
</dbReference>
<gene>
    <name evidence="2" type="ORF">MES4922_80037</name>
</gene>
<dbReference type="CDD" id="cd00198">
    <property type="entry name" value="vWFA"/>
    <property type="match status" value="1"/>
</dbReference>
<dbReference type="PANTHER" id="PTHR39338">
    <property type="entry name" value="BLL5662 PROTEIN-RELATED"/>
    <property type="match status" value="1"/>
</dbReference>
<evidence type="ECO:0000313" key="2">
    <source>
        <dbReference type="EMBL" id="CAH2407650.1"/>
    </source>
</evidence>
<sequence>MTRDVNDPFSPFMGRRCPEGADEGQRERRKTAPPLTCLPASSPRERVEESLPRAAAPLLGFGRLLRRYGFPVAPEQVSGFMQAVTLLGPRSMADIHEAALATLAPAPDRRAEFEAHFQSYFCGSTAAVVEGEVDEETRIKDDGGTSEEEIEVTRREEGGELSSGAERLSARDFQRDGDGLAAFRRKLATALPARRSFRTVRTHARGKLDLRRSLREIVSADGDIPSPLLRRRQIVPRKVSLLIDVSGSMKLYTSDYLKLAHAAVQGADRAEIFTFGTRLTRITTALRIRDRDQALARAAALVDDWDGGTRMGPTLLAFLSVPRFSAFARGAAVVILSDALERGDHADLEMAMGRLSARAFRLSLATPLAGDPRFQPATAALRAILPVLDDLVDGSSIAGLTDFILSLARPAAAAAAIWKRVS</sequence>
<dbReference type="Proteomes" id="UP001152604">
    <property type="component" value="Unassembled WGS sequence"/>
</dbReference>
<dbReference type="PIRSF" id="PIRSF010256">
    <property type="entry name" value="CoxE_vWa"/>
    <property type="match status" value="1"/>
</dbReference>
<reference evidence="2" key="1">
    <citation type="submission" date="2022-03" db="EMBL/GenBank/DDBJ databases">
        <authorList>
            <person name="Brunel B."/>
        </authorList>
    </citation>
    <scope>NUCLEOTIDE SEQUENCE</scope>
    <source>
        <strain evidence="2">STM4922sample</strain>
    </source>
</reference>
<accession>A0ABN8KBL2</accession>
<name>A0ABN8KBL2_9HYPH</name>
<proteinExistence type="predicted"/>
<dbReference type="Pfam" id="PF05762">
    <property type="entry name" value="VWA_CoxE"/>
    <property type="match status" value="1"/>
</dbReference>
<feature type="compositionally biased region" description="Basic and acidic residues" evidence="1">
    <location>
        <begin position="16"/>
        <end position="26"/>
    </location>
</feature>
<dbReference type="InterPro" id="IPR008912">
    <property type="entry name" value="Uncharacterised_CoxE"/>
</dbReference>
<dbReference type="RefSeq" id="WP_254028015.1">
    <property type="nucleotide sequence ID" value="NZ_CAKXZS010000078.1"/>
</dbReference>
<dbReference type="PANTHER" id="PTHR39338:SF6">
    <property type="entry name" value="BLL5662 PROTEIN"/>
    <property type="match status" value="1"/>
</dbReference>
<feature type="region of interest" description="Disordered" evidence="1">
    <location>
        <begin position="1"/>
        <end position="48"/>
    </location>
</feature>
<keyword evidence="3" id="KW-1185">Reference proteome</keyword>
<dbReference type="InterPro" id="IPR011195">
    <property type="entry name" value="UCP010256"/>
</dbReference>
<comment type="caution">
    <text evidence="2">The sequence shown here is derived from an EMBL/GenBank/DDBJ whole genome shotgun (WGS) entry which is preliminary data.</text>
</comment>
<dbReference type="EMBL" id="CAKXZS010000078">
    <property type="protein sequence ID" value="CAH2407650.1"/>
    <property type="molecule type" value="Genomic_DNA"/>
</dbReference>